<name>A0A0F9PJ44_9ZZZZ</name>
<accession>A0A0F9PJ44</accession>
<feature type="transmembrane region" description="Helical" evidence="1">
    <location>
        <begin position="53"/>
        <end position="79"/>
    </location>
</feature>
<comment type="caution">
    <text evidence="2">The sequence shown here is derived from an EMBL/GenBank/DDBJ whole genome shotgun (WGS) entry which is preliminary data.</text>
</comment>
<dbReference type="PANTHER" id="PTHR40044">
    <property type="entry name" value="INTEGRAL MEMBRANE PROTEIN-RELATED"/>
    <property type="match status" value="1"/>
</dbReference>
<proteinExistence type="predicted"/>
<sequence length="172" mass="19066">MNLEESTEEKKSLGFYQRSISLKIALIAITAALYIALGYIFQPIGFLGLQFRVAELIVGMCVLFPFEGLIGNVLGVFFVNLSSPLGSIDLISTIVNIPALYCIIFFKNKGLLKYLGGCLYAIIISIYVAIILNIVIGLPIWINFLLVLIPEVILATLGIILFDIIRSRFIFE</sequence>
<reference evidence="2" key="1">
    <citation type="journal article" date="2015" name="Nature">
        <title>Complex archaea that bridge the gap between prokaryotes and eukaryotes.</title>
        <authorList>
            <person name="Spang A."/>
            <person name="Saw J.H."/>
            <person name="Jorgensen S.L."/>
            <person name="Zaremba-Niedzwiedzka K."/>
            <person name="Martijn J."/>
            <person name="Lind A.E."/>
            <person name="van Eijk R."/>
            <person name="Schleper C."/>
            <person name="Guy L."/>
            <person name="Ettema T.J."/>
        </authorList>
    </citation>
    <scope>NUCLEOTIDE SEQUENCE</scope>
</reference>
<feature type="transmembrane region" description="Helical" evidence="1">
    <location>
        <begin position="118"/>
        <end position="138"/>
    </location>
</feature>
<gene>
    <name evidence="2" type="ORF">LCGC14_0836070</name>
</gene>
<keyword evidence="1" id="KW-1133">Transmembrane helix</keyword>
<dbReference type="PANTHER" id="PTHR40044:SF1">
    <property type="entry name" value="INTEGRAL MEMBRANE PROTEIN"/>
    <property type="match status" value="1"/>
</dbReference>
<dbReference type="EMBL" id="LAZR01002424">
    <property type="protein sequence ID" value="KKN30224.1"/>
    <property type="molecule type" value="Genomic_DNA"/>
</dbReference>
<keyword evidence="1" id="KW-0472">Membrane</keyword>
<feature type="transmembrane region" description="Helical" evidence="1">
    <location>
        <begin position="144"/>
        <end position="165"/>
    </location>
</feature>
<dbReference type="AlphaFoldDB" id="A0A0F9PJ44"/>
<evidence type="ECO:0008006" key="3">
    <source>
        <dbReference type="Google" id="ProtNLM"/>
    </source>
</evidence>
<organism evidence="2">
    <name type="scientific">marine sediment metagenome</name>
    <dbReference type="NCBI Taxonomy" id="412755"/>
    <lineage>
        <taxon>unclassified sequences</taxon>
        <taxon>metagenomes</taxon>
        <taxon>ecological metagenomes</taxon>
    </lineage>
</organism>
<feature type="transmembrane region" description="Helical" evidence="1">
    <location>
        <begin position="20"/>
        <end position="41"/>
    </location>
</feature>
<evidence type="ECO:0000313" key="2">
    <source>
        <dbReference type="EMBL" id="KKN30224.1"/>
    </source>
</evidence>
<keyword evidence="1" id="KW-0812">Transmembrane</keyword>
<protein>
    <recommendedName>
        <fullName evidence="3">QueT transporter family protein</fullName>
    </recommendedName>
</protein>
<feature type="transmembrane region" description="Helical" evidence="1">
    <location>
        <begin position="85"/>
        <end position="106"/>
    </location>
</feature>
<dbReference type="Pfam" id="PF06177">
    <property type="entry name" value="QueT"/>
    <property type="match status" value="1"/>
</dbReference>
<dbReference type="InterPro" id="IPR010387">
    <property type="entry name" value="QueT"/>
</dbReference>
<evidence type="ECO:0000256" key="1">
    <source>
        <dbReference type="SAM" id="Phobius"/>
    </source>
</evidence>